<dbReference type="EMBL" id="JAQQWN010000006">
    <property type="protein sequence ID" value="KAK8080843.1"/>
    <property type="molecule type" value="Genomic_DNA"/>
</dbReference>
<comment type="similarity">
    <text evidence="1">Belongs to the class-II fumarase/aspartase family.</text>
</comment>
<dbReference type="PANTHER" id="PTHR43172">
    <property type="entry name" value="ADENYLOSUCCINATE LYASE"/>
    <property type="match status" value="1"/>
</dbReference>
<evidence type="ECO:0000313" key="3">
    <source>
        <dbReference type="EMBL" id="KAK8080843.1"/>
    </source>
</evidence>
<evidence type="ECO:0000259" key="2">
    <source>
        <dbReference type="SMART" id="SM00998"/>
    </source>
</evidence>
<gene>
    <name evidence="3" type="ORF">PG997_008661</name>
</gene>
<dbReference type="InterPro" id="IPR000362">
    <property type="entry name" value="Fumarate_lyase_fam"/>
</dbReference>
<dbReference type="Gene3D" id="1.20.200.10">
    <property type="entry name" value="Fumarase/aspartase (Central domain)"/>
    <property type="match status" value="2"/>
</dbReference>
<dbReference type="Pfam" id="PF10397">
    <property type="entry name" value="ADSL_C"/>
    <property type="match status" value="1"/>
</dbReference>
<keyword evidence="3" id="KW-0456">Lyase</keyword>
<evidence type="ECO:0000313" key="4">
    <source>
        <dbReference type="Proteomes" id="UP001433268"/>
    </source>
</evidence>
<dbReference type="Gene3D" id="1.10.275.10">
    <property type="entry name" value="Fumarase/aspartase (N-terminal domain)"/>
    <property type="match status" value="1"/>
</dbReference>
<dbReference type="Pfam" id="PF00206">
    <property type="entry name" value="Lyase_1"/>
    <property type="match status" value="2"/>
</dbReference>
<feature type="domain" description="Adenylosuccinate lyase C-terminal" evidence="2">
    <location>
        <begin position="344"/>
        <end position="423"/>
    </location>
</feature>
<dbReference type="PRINTS" id="PR00149">
    <property type="entry name" value="FUMRATELYASE"/>
</dbReference>
<comment type="caution">
    <text evidence="3">The sequence shown here is derived from an EMBL/GenBank/DDBJ whole genome shotgun (WGS) entry which is preliminary data.</text>
</comment>
<dbReference type="InterPro" id="IPR019468">
    <property type="entry name" value="AdenyloSucc_lyase_C"/>
</dbReference>
<dbReference type="SMART" id="SM00998">
    <property type="entry name" value="ADSL_C"/>
    <property type="match status" value="1"/>
</dbReference>
<accession>A0ABR1WBN5</accession>
<dbReference type="PRINTS" id="PR00145">
    <property type="entry name" value="ARGSUCLYASE"/>
</dbReference>
<dbReference type="InterPro" id="IPR024083">
    <property type="entry name" value="Fumarase/histidase_N"/>
</dbReference>
<dbReference type="GeneID" id="92046036"/>
<proteinExistence type="inferred from homology"/>
<dbReference type="InterPro" id="IPR022761">
    <property type="entry name" value="Fumarate_lyase_N"/>
</dbReference>
<dbReference type="Gene3D" id="1.10.40.30">
    <property type="entry name" value="Fumarase/aspartase (C-terminal domain)"/>
    <property type="match status" value="1"/>
</dbReference>
<dbReference type="GO" id="GO:0016829">
    <property type="term" value="F:lyase activity"/>
    <property type="evidence" value="ECO:0007669"/>
    <property type="project" value="UniProtKB-KW"/>
</dbReference>
<dbReference type="RefSeq" id="XP_066668318.1">
    <property type="nucleotide sequence ID" value="XM_066812976.1"/>
</dbReference>
<reference evidence="3 4" key="1">
    <citation type="submission" date="2023-01" db="EMBL/GenBank/DDBJ databases">
        <title>Analysis of 21 Apiospora genomes using comparative genomics revels a genus with tremendous synthesis potential of carbohydrate active enzymes and secondary metabolites.</title>
        <authorList>
            <person name="Sorensen T."/>
        </authorList>
    </citation>
    <scope>NUCLEOTIDE SEQUENCE [LARGE SCALE GENOMIC DNA]</scope>
    <source>
        <strain evidence="3 4">CBS 114990</strain>
    </source>
</reference>
<organism evidence="3 4">
    <name type="scientific">Apiospora hydei</name>
    <dbReference type="NCBI Taxonomy" id="1337664"/>
    <lineage>
        <taxon>Eukaryota</taxon>
        <taxon>Fungi</taxon>
        <taxon>Dikarya</taxon>
        <taxon>Ascomycota</taxon>
        <taxon>Pezizomycotina</taxon>
        <taxon>Sordariomycetes</taxon>
        <taxon>Xylariomycetidae</taxon>
        <taxon>Amphisphaeriales</taxon>
        <taxon>Apiosporaceae</taxon>
        <taxon>Apiospora</taxon>
    </lineage>
</organism>
<dbReference type="SUPFAM" id="SSF48557">
    <property type="entry name" value="L-aspartase-like"/>
    <property type="match status" value="1"/>
</dbReference>
<name>A0ABR1WBN5_9PEZI</name>
<dbReference type="InterPro" id="IPR008948">
    <property type="entry name" value="L-Aspartase-like"/>
</dbReference>
<dbReference type="CDD" id="cd01597">
    <property type="entry name" value="pCLME"/>
    <property type="match status" value="1"/>
</dbReference>
<sequence length="425" mass="46377">MSSATVFDSVLFRNIFGTEEIRECFSEKSYVAHMIEAECALSKAEEAEGVIPGGVADVICQHSDVSKIDWKLLGSRTEIVGYPVFPLVEQMASWCPENEAGYIHWGATTQDVMDIASVLQMREGLAIVEHLIKRIVQTLQAMAKKYRDTPMAGRTHLQHALPITFGYKCGSSSGGAAGTLASLGDNGVRVRKRLASLLGLRDPVITWHVARDTVAEIVNFLALVGGTLGKIALDLMIMCSNELNEVSEPYVPHRGASSTMPQKRNPISSEVILAQSKILRAQSGLLLDAMITDFERASGPWHLEWTAVPTAFISAVGSLHQADFALAGLQVNEGAMLANLQGTRGLIVAEAVMMALAHHTGRQEAHEVVYQACVKACEDGESLLETLQEIEIVVKYIDHEELEQLCDPTRYMGTCQLMVDELLAQ</sequence>
<dbReference type="Proteomes" id="UP001433268">
    <property type="component" value="Unassembled WGS sequence"/>
</dbReference>
<protein>
    <submittedName>
        <fullName evidence="3">Adenylosuccinate lyase</fullName>
    </submittedName>
</protein>
<evidence type="ECO:0000256" key="1">
    <source>
        <dbReference type="ARBA" id="ARBA00034772"/>
    </source>
</evidence>
<keyword evidence="4" id="KW-1185">Reference proteome</keyword>
<dbReference type="PANTHER" id="PTHR43172:SF2">
    <property type="entry name" value="ADENYLOSUCCINATE LYASE C-TERMINAL DOMAIN-CONTAINING PROTEIN"/>
    <property type="match status" value="1"/>
</dbReference>